<dbReference type="PANTHER" id="PTHR13495">
    <property type="entry name" value="NEFA-INTERACTING NUCLEAR PROTEIN NIP30"/>
    <property type="match status" value="1"/>
</dbReference>
<feature type="region of interest" description="Disordered" evidence="3">
    <location>
        <begin position="108"/>
        <end position="128"/>
    </location>
</feature>
<evidence type="ECO:0000256" key="2">
    <source>
        <dbReference type="ARBA" id="ARBA00023242"/>
    </source>
</evidence>
<evidence type="ECO:0000256" key="1">
    <source>
        <dbReference type="ARBA" id="ARBA00004123"/>
    </source>
</evidence>
<keyword evidence="6" id="KW-1185">Reference proteome</keyword>
<comment type="subcellular location">
    <subcellularLocation>
        <location evidence="1">Nucleus</location>
    </subcellularLocation>
</comment>
<feature type="compositionally biased region" description="Basic and acidic residues" evidence="3">
    <location>
        <begin position="14"/>
        <end position="46"/>
    </location>
</feature>
<dbReference type="EMBL" id="ML977502">
    <property type="protein sequence ID" value="KAF2131694.1"/>
    <property type="molecule type" value="Genomic_DNA"/>
</dbReference>
<dbReference type="InterPro" id="IPR019331">
    <property type="entry name" value="FAM192A/Fyv6_N"/>
</dbReference>
<feature type="compositionally biased region" description="Polar residues" evidence="3">
    <location>
        <begin position="174"/>
        <end position="192"/>
    </location>
</feature>
<proteinExistence type="predicted"/>
<dbReference type="GeneID" id="54411791"/>
<name>A0A6A6AL86_9PLEO</name>
<feature type="compositionally biased region" description="Basic and acidic residues" evidence="3">
    <location>
        <begin position="162"/>
        <end position="173"/>
    </location>
</feature>
<evidence type="ECO:0000259" key="4">
    <source>
        <dbReference type="Pfam" id="PF10187"/>
    </source>
</evidence>
<evidence type="ECO:0000256" key="3">
    <source>
        <dbReference type="SAM" id="MobiDB-lite"/>
    </source>
</evidence>
<dbReference type="GO" id="GO:0005634">
    <property type="term" value="C:nucleus"/>
    <property type="evidence" value="ECO:0007669"/>
    <property type="project" value="UniProtKB-SubCell"/>
</dbReference>
<sequence length="224" mass="24725">MSSGFVSGGSIDNPIERDDEWRRAQQELEDKRREKAELSRQHEGKSLFEILQSNKDAKQAAFEEAARYKLAEALDDDAAAYLDEVLEKKRQQEALIRKDTLEGLDAFRRQQEDAERKALEDESIDAPKDDVAQWAAVGRKRKKGPEAGLLKGIKLRKSSSAAEEKKTVDKMLQKEQTSAATTSKGDMKNSTISSAVSSKPLAAPPAKPSNISLGLGYASSDDED</sequence>
<organism evidence="5 6">
    <name type="scientific">Dothidotthia symphoricarpi CBS 119687</name>
    <dbReference type="NCBI Taxonomy" id="1392245"/>
    <lineage>
        <taxon>Eukaryota</taxon>
        <taxon>Fungi</taxon>
        <taxon>Dikarya</taxon>
        <taxon>Ascomycota</taxon>
        <taxon>Pezizomycotina</taxon>
        <taxon>Dothideomycetes</taxon>
        <taxon>Pleosporomycetidae</taxon>
        <taxon>Pleosporales</taxon>
        <taxon>Dothidotthiaceae</taxon>
        <taxon>Dothidotthia</taxon>
    </lineage>
</organism>
<evidence type="ECO:0000313" key="5">
    <source>
        <dbReference type="EMBL" id="KAF2131694.1"/>
    </source>
</evidence>
<evidence type="ECO:0000313" key="6">
    <source>
        <dbReference type="Proteomes" id="UP000799771"/>
    </source>
</evidence>
<dbReference type="InterPro" id="IPR039845">
    <property type="entry name" value="FAM192A"/>
</dbReference>
<feature type="domain" description="FAM192A/Fyv6 N-terminal" evidence="4">
    <location>
        <begin position="5"/>
        <end position="108"/>
    </location>
</feature>
<gene>
    <name evidence="5" type="ORF">P153DRAFT_395005</name>
</gene>
<keyword evidence="2" id="KW-0539">Nucleus</keyword>
<reference evidence="5" key="1">
    <citation type="journal article" date="2020" name="Stud. Mycol.">
        <title>101 Dothideomycetes genomes: a test case for predicting lifestyles and emergence of pathogens.</title>
        <authorList>
            <person name="Haridas S."/>
            <person name="Albert R."/>
            <person name="Binder M."/>
            <person name="Bloem J."/>
            <person name="Labutti K."/>
            <person name="Salamov A."/>
            <person name="Andreopoulos B."/>
            <person name="Baker S."/>
            <person name="Barry K."/>
            <person name="Bills G."/>
            <person name="Bluhm B."/>
            <person name="Cannon C."/>
            <person name="Castanera R."/>
            <person name="Culley D."/>
            <person name="Daum C."/>
            <person name="Ezra D."/>
            <person name="Gonzalez J."/>
            <person name="Henrissat B."/>
            <person name="Kuo A."/>
            <person name="Liang C."/>
            <person name="Lipzen A."/>
            <person name="Lutzoni F."/>
            <person name="Magnuson J."/>
            <person name="Mondo S."/>
            <person name="Nolan M."/>
            <person name="Ohm R."/>
            <person name="Pangilinan J."/>
            <person name="Park H.-J."/>
            <person name="Ramirez L."/>
            <person name="Alfaro M."/>
            <person name="Sun H."/>
            <person name="Tritt A."/>
            <person name="Yoshinaga Y."/>
            <person name="Zwiers L.-H."/>
            <person name="Turgeon B."/>
            <person name="Goodwin S."/>
            <person name="Spatafora J."/>
            <person name="Crous P."/>
            <person name="Grigoriev I."/>
        </authorList>
    </citation>
    <scope>NUCLEOTIDE SEQUENCE</scope>
    <source>
        <strain evidence="5">CBS 119687</strain>
    </source>
</reference>
<dbReference type="OrthoDB" id="75807at2759"/>
<feature type="region of interest" description="Disordered" evidence="3">
    <location>
        <begin position="148"/>
        <end position="224"/>
    </location>
</feature>
<feature type="region of interest" description="Disordered" evidence="3">
    <location>
        <begin position="1"/>
        <end position="47"/>
    </location>
</feature>
<dbReference type="Pfam" id="PF10187">
    <property type="entry name" value="FAM192A_Fyv6_N"/>
    <property type="match status" value="1"/>
</dbReference>
<dbReference type="PANTHER" id="PTHR13495:SF0">
    <property type="entry name" value="PSME3-INTERACTING PROTEIN"/>
    <property type="match status" value="1"/>
</dbReference>
<accession>A0A6A6AL86</accession>
<dbReference type="AlphaFoldDB" id="A0A6A6AL86"/>
<protein>
    <recommendedName>
        <fullName evidence="4">FAM192A/Fyv6 N-terminal domain-containing protein</fullName>
    </recommendedName>
</protein>
<dbReference type="Proteomes" id="UP000799771">
    <property type="component" value="Unassembled WGS sequence"/>
</dbReference>
<dbReference type="RefSeq" id="XP_033526081.1">
    <property type="nucleotide sequence ID" value="XM_033671359.1"/>
</dbReference>